<dbReference type="InterPro" id="IPR045179">
    <property type="entry name" value="YgfZ/GcvT"/>
</dbReference>
<dbReference type="Gene3D" id="3.30.1360.120">
    <property type="entry name" value="Probable tRNA modification gtpase trme, domain 1"/>
    <property type="match status" value="1"/>
</dbReference>
<accession>A0ABP9CA04</accession>
<keyword evidence="3" id="KW-1185">Reference proteome</keyword>
<proteinExistence type="predicted"/>
<comment type="caution">
    <text evidence="2">The sequence shown here is derived from an EMBL/GenBank/DDBJ whole genome shotgun (WGS) entry which is preliminary data.</text>
</comment>
<dbReference type="NCBIfam" id="TIGR03317">
    <property type="entry name" value="ygfZ_signature"/>
    <property type="match status" value="1"/>
</dbReference>
<dbReference type="PANTHER" id="PTHR22602:SF0">
    <property type="entry name" value="TRANSFERASE CAF17, MITOCHONDRIAL-RELATED"/>
    <property type="match status" value="1"/>
</dbReference>
<reference evidence="3" key="1">
    <citation type="journal article" date="2019" name="Int. J. Syst. Evol. Microbiol.">
        <title>The Global Catalogue of Microorganisms (GCM) 10K type strain sequencing project: providing services to taxonomists for standard genome sequencing and annotation.</title>
        <authorList>
            <consortium name="The Broad Institute Genomics Platform"/>
            <consortium name="The Broad Institute Genome Sequencing Center for Infectious Disease"/>
            <person name="Wu L."/>
            <person name="Ma J."/>
        </authorList>
    </citation>
    <scope>NUCLEOTIDE SEQUENCE [LARGE SCALE GENOMIC DNA]</scope>
    <source>
        <strain evidence="3">JCM 18204</strain>
    </source>
</reference>
<dbReference type="PANTHER" id="PTHR22602">
    <property type="entry name" value="TRANSFERASE CAF17, MITOCHONDRIAL-RELATED"/>
    <property type="match status" value="1"/>
</dbReference>
<dbReference type="InterPro" id="IPR017703">
    <property type="entry name" value="YgfZ/GCV_T_CS"/>
</dbReference>
<dbReference type="SUPFAM" id="SSF103025">
    <property type="entry name" value="Folate-binding domain"/>
    <property type="match status" value="1"/>
</dbReference>
<evidence type="ECO:0000256" key="1">
    <source>
        <dbReference type="ARBA" id="ARBA00022946"/>
    </source>
</evidence>
<organism evidence="2 3">
    <name type="scientific">Lysobacter hankyongensis</name>
    <dbReference type="NCBI Taxonomy" id="1176535"/>
    <lineage>
        <taxon>Bacteria</taxon>
        <taxon>Pseudomonadati</taxon>
        <taxon>Pseudomonadota</taxon>
        <taxon>Gammaproteobacteria</taxon>
        <taxon>Lysobacterales</taxon>
        <taxon>Lysobacteraceae</taxon>
        <taxon>Lysobacter</taxon>
    </lineage>
</organism>
<name>A0ABP9CA04_9GAMM</name>
<dbReference type="Gene3D" id="2.40.30.160">
    <property type="match status" value="1"/>
</dbReference>
<dbReference type="Proteomes" id="UP001499959">
    <property type="component" value="Unassembled WGS sequence"/>
</dbReference>
<protein>
    <submittedName>
        <fullName evidence="2">Folate-binding protein YgfZ</fullName>
    </submittedName>
</protein>
<evidence type="ECO:0000313" key="3">
    <source>
        <dbReference type="Proteomes" id="UP001499959"/>
    </source>
</evidence>
<evidence type="ECO:0000313" key="2">
    <source>
        <dbReference type="EMBL" id="GAA4807247.1"/>
    </source>
</evidence>
<dbReference type="EMBL" id="BAABJE010000030">
    <property type="protein sequence ID" value="GAA4807247.1"/>
    <property type="molecule type" value="Genomic_DNA"/>
</dbReference>
<dbReference type="InterPro" id="IPR027266">
    <property type="entry name" value="TrmE/GcvT-like"/>
</dbReference>
<keyword evidence="1" id="KW-0809">Transit peptide</keyword>
<sequence>MVVIPEPASLSPTPMPDNPQTSNAPWFSLYDHRLVVLQGRDAVAFAQAQTMNDVAALLDGEWHWNGWLTPKGRVIALFALIRIDTDTLWMVVPDADADVLVERLRRFVFRSKVSLAVRDDLHVAGRLRASDLASGNHWAGDPATAIELDLSGDLDPGHAGRSLRLGPATGAGRDAAGIEAWRRADLEHGWPRLDATQSEQWTPQQLSLDRLRAYSVKKGCYPGQEIVARTHFLGQAKRGLGLVRATELLAPGDGLSVSDTTVGTVVSAAGDVALAVMSLESAVAGPENDESPAGGGASWVRMPMRGGLVR</sequence>
<gene>
    <name evidence="2" type="ORF">GCM10023307_37460</name>
</gene>